<evidence type="ECO:0000313" key="2">
    <source>
        <dbReference type="EMBL" id="MFC7199619.1"/>
    </source>
</evidence>
<dbReference type="AlphaFoldDB" id="A0ABD5Z3A5"/>
<proteinExistence type="predicted"/>
<comment type="caution">
    <text evidence="2">The sequence shown here is derived from an EMBL/GenBank/DDBJ whole genome shotgun (WGS) entry which is preliminary data.</text>
</comment>
<dbReference type="Proteomes" id="UP001596447">
    <property type="component" value="Unassembled WGS sequence"/>
</dbReference>
<protein>
    <submittedName>
        <fullName evidence="2">Uncharacterized protein</fullName>
    </submittedName>
</protein>
<gene>
    <name evidence="2" type="ORF">ACFQJ9_09375</name>
</gene>
<evidence type="ECO:0000313" key="3">
    <source>
        <dbReference type="Proteomes" id="UP001596447"/>
    </source>
</evidence>
<dbReference type="EMBL" id="JBHTAR010000011">
    <property type="protein sequence ID" value="MFC7199619.1"/>
    <property type="molecule type" value="Genomic_DNA"/>
</dbReference>
<feature type="compositionally biased region" description="Acidic residues" evidence="1">
    <location>
        <begin position="29"/>
        <end position="42"/>
    </location>
</feature>
<evidence type="ECO:0000256" key="1">
    <source>
        <dbReference type="SAM" id="MobiDB-lite"/>
    </source>
</evidence>
<dbReference type="RefSeq" id="WP_279529548.1">
    <property type="nucleotide sequence ID" value="NZ_CP122312.1"/>
</dbReference>
<keyword evidence="3" id="KW-1185">Reference proteome</keyword>
<name>A0ABD5Z3A5_9EURY</name>
<feature type="compositionally biased region" description="Acidic residues" evidence="1">
    <location>
        <begin position="50"/>
        <end position="59"/>
    </location>
</feature>
<feature type="region of interest" description="Disordered" evidence="1">
    <location>
        <begin position="50"/>
        <end position="69"/>
    </location>
</feature>
<reference evidence="2 3" key="1">
    <citation type="journal article" date="2019" name="Int. J. Syst. Evol. Microbiol.">
        <title>The Global Catalogue of Microorganisms (GCM) 10K type strain sequencing project: providing services to taxonomists for standard genome sequencing and annotation.</title>
        <authorList>
            <consortium name="The Broad Institute Genomics Platform"/>
            <consortium name="The Broad Institute Genome Sequencing Center for Infectious Disease"/>
            <person name="Wu L."/>
            <person name="Ma J."/>
        </authorList>
    </citation>
    <scope>NUCLEOTIDE SEQUENCE [LARGE SCALE GENOMIC DNA]</scope>
    <source>
        <strain evidence="2 3">XZGYJ-43</strain>
    </source>
</reference>
<accession>A0ABD5Z3A5</accession>
<feature type="region of interest" description="Disordered" evidence="1">
    <location>
        <begin position="19"/>
        <end position="43"/>
    </location>
</feature>
<organism evidence="2 3">
    <name type="scientific">Halospeciosus flavus</name>
    <dbReference type="NCBI Taxonomy" id="3032283"/>
    <lineage>
        <taxon>Archaea</taxon>
        <taxon>Methanobacteriati</taxon>
        <taxon>Methanobacteriota</taxon>
        <taxon>Stenosarchaea group</taxon>
        <taxon>Halobacteria</taxon>
        <taxon>Halobacteriales</taxon>
        <taxon>Halobacteriaceae</taxon>
        <taxon>Halospeciosus</taxon>
    </lineage>
</organism>
<sequence length="69" mass="7295">MTDTDAEDNSDLRELYLETAGEKELVESQNEDDDRLDEDGVDLDGAIESGLDEAIEGTESDSSGGAGGK</sequence>